<evidence type="ECO:0000313" key="7">
    <source>
        <dbReference type="EMBL" id="MBG0780085.1"/>
    </source>
</evidence>
<gene>
    <name evidence="7" type="ORF">H0S81_09205</name>
</gene>
<dbReference type="SUPFAM" id="SSF103088">
    <property type="entry name" value="OmpA-like"/>
    <property type="match status" value="1"/>
</dbReference>
<dbReference type="CDD" id="cd07185">
    <property type="entry name" value="OmpA_C-like"/>
    <property type="match status" value="1"/>
</dbReference>
<keyword evidence="5" id="KW-0732">Signal</keyword>
<dbReference type="InterPro" id="IPR006665">
    <property type="entry name" value="OmpA-like"/>
</dbReference>
<evidence type="ECO:0000313" key="8">
    <source>
        <dbReference type="Proteomes" id="UP000706172"/>
    </source>
</evidence>
<name>A0A931CWA5_9BACT</name>
<evidence type="ECO:0000259" key="6">
    <source>
        <dbReference type="PROSITE" id="PS51123"/>
    </source>
</evidence>
<dbReference type="Pfam" id="PF00691">
    <property type="entry name" value="OmpA"/>
    <property type="match status" value="1"/>
</dbReference>
<dbReference type="InterPro" id="IPR036737">
    <property type="entry name" value="OmpA-like_sf"/>
</dbReference>
<keyword evidence="3" id="KW-0998">Cell outer membrane</keyword>
<comment type="caution">
    <text evidence="7">The sequence shown here is derived from an EMBL/GenBank/DDBJ whole genome shotgun (WGS) entry which is preliminary data.</text>
</comment>
<dbReference type="AlphaFoldDB" id="A0A931CWA5"/>
<proteinExistence type="predicted"/>
<evidence type="ECO:0000256" key="1">
    <source>
        <dbReference type="ARBA" id="ARBA00004442"/>
    </source>
</evidence>
<reference evidence="7" key="1">
    <citation type="submission" date="2020-07" db="EMBL/GenBank/DDBJ databases">
        <title>Severe corrosion of carbon steel in oil field produced water can be linked to methanogenic archaea containing a special type of NiFe hydrogenase.</title>
        <authorList>
            <person name="Lahme S."/>
            <person name="Mand J."/>
            <person name="Longwell J."/>
            <person name="Smith R."/>
            <person name="Enning D."/>
        </authorList>
    </citation>
    <scope>NUCLEOTIDE SEQUENCE</scope>
    <source>
        <strain evidence="7">MIC098Bin6</strain>
    </source>
</reference>
<dbReference type="PROSITE" id="PS51123">
    <property type="entry name" value="OMPA_2"/>
    <property type="match status" value="1"/>
</dbReference>
<dbReference type="PRINTS" id="PR01021">
    <property type="entry name" value="OMPADOMAIN"/>
</dbReference>
<dbReference type="InterPro" id="IPR050330">
    <property type="entry name" value="Bact_OuterMem_StrucFunc"/>
</dbReference>
<dbReference type="InterPro" id="IPR006664">
    <property type="entry name" value="OMP_bac"/>
</dbReference>
<feature type="chain" id="PRO_5037579555" evidence="5">
    <location>
        <begin position="20"/>
        <end position="200"/>
    </location>
</feature>
<accession>A0A931CWA5</accession>
<protein>
    <submittedName>
        <fullName evidence="7">OmpA family protein</fullName>
    </submittedName>
</protein>
<feature type="signal peptide" evidence="5">
    <location>
        <begin position="1"/>
        <end position="19"/>
    </location>
</feature>
<dbReference type="PANTHER" id="PTHR30329:SF21">
    <property type="entry name" value="LIPOPROTEIN YIAD-RELATED"/>
    <property type="match status" value="1"/>
</dbReference>
<keyword evidence="2 4" id="KW-0472">Membrane</keyword>
<dbReference type="EMBL" id="JACCQK010000571">
    <property type="protein sequence ID" value="MBG0780085.1"/>
    <property type="molecule type" value="Genomic_DNA"/>
</dbReference>
<dbReference type="PANTHER" id="PTHR30329">
    <property type="entry name" value="STATOR ELEMENT OF FLAGELLAR MOTOR COMPLEX"/>
    <property type="match status" value="1"/>
</dbReference>
<organism evidence="7 8">
    <name type="scientific">Desulfotignum balticum</name>
    <dbReference type="NCBI Taxonomy" id="115781"/>
    <lineage>
        <taxon>Bacteria</taxon>
        <taxon>Pseudomonadati</taxon>
        <taxon>Thermodesulfobacteriota</taxon>
        <taxon>Desulfobacteria</taxon>
        <taxon>Desulfobacterales</taxon>
        <taxon>Desulfobacteraceae</taxon>
        <taxon>Desulfotignum</taxon>
    </lineage>
</organism>
<evidence type="ECO:0000256" key="3">
    <source>
        <dbReference type="ARBA" id="ARBA00023237"/>
    </source>
</evidence>
<feature type="domain" description="OmpA-like" evidence="6">
    <location>
        <begin position="86"/>
        <end position="200"/>
    </location>
</feature>
<evidence type="ECO:0000256" key="5">
    <source>
        <dbReference type="SAM" id="SignalP"/>
    </source>
</evidence>
<comment type="subcellular location">
    <subcellularLocation>
        <location evidence="1">Cell outer membrane</location>
    </subcellularLocation>
</comment>
<sequence>MNHKLFILICCVFFLTINACGTKSTVVLIPDPDGHVGKLEVSNQAGTQTLDQANQAVDIKDETTAPATPAILSQSKIRAVFSDALDARPMPPEKFILYFLPGSNLLTKESEALLPQIIQTILARRSDDIVISGHTDTVGSKEYNYGLSLERAKTMFDILVANGAVPDHIKVTSHGEGNLLVKTPDDVDEPQNRRVEVVIR</sequence>
<evidence type="ECO:0000256" key="4">
    <source>
        <dbReference type="PROSITE-ProRule" id="PRU00473"/>
    </source>
</evidence>
<dbReference type="Gene3D" id="3.30.1330.60">
    <property type="entry name" value="OmpA-like domain"/>
    <property type="match status" value="1"/>
</dbReference>
<dbReference type="Proteomes" id="UP000706172">
    <property type="component" value="Unassembled WGS sequence"/>
</dbReference>
<evidence type="ECO:0000256" key="2">
    <source>
        <dbReference type="ARBA" id="ARBA00023136"/>
    </source>
</evidence>
<dbReference type="GO" id="GO:0009279">
    <property type="term" value="C:cell outer membrane"/>
    <property type="evidence" value="ECO:0007669"/>
    <property type="project" value="UniProtKB-SubCell"/>
</dbReference>